<feature type="domain" description="HAMP" evidence="13">
    <location>
        <begin position="313"/>
        <end position="365"/>
    </location>
</feature>
<sequence>MKNITIANKINILIVFLLVCVSVPIIALTSHYYKKDMQKQLIDQQLPEYSNNILSVIDRKIMEPSRALTLAAQSPVLIDWIKSGESNEEGLETIYRLLTNIKKNYGTLGANFVSQQTGQYTDLIGDKRDYSYKISEKDKWFSSFRDSNAEISITVYVNDPKWGTKAFINRRVEVDGKYAGLISISLDLQNFARELNSMTIGKNGLTFVTDREGVLRFFNSQERINTPLKDMLPAYSNEWKNILTNETYSFRYKHNGDTRFVITRHIPVLNWILFTEASGNEILQNIWHSIYMSIGFSVILVISGVIVGMFMVRSLVLPLKETANFAEKLSQGKLDEKLTIERGDEIGTLANALRKMVDSLKIQINTAKEQEEKAVKQMHLAEKAMQESAEQQEKITTILQQTLKEANNAAGVSVALNHVAQNLVEDIEKTSQGADTQYKQLQKTNDAITRMVALLAEVSNNTAKTSQSVIDASKMAKEGANSVDNVIGAINKVNNIAGKMSSSMETMTQQTESITKILNTISDIADQTNLLALNAAIEAARAGEAGRGFAVVADEVRKLAEKTMLATKDVNYALTCIQSTSHENFVGTQNTVAAVEEATKIANTSGEALQNIMQLSDENSQQVESIASAVSSLKEDSAYITKSLEQVNGIAMNTMNGMKKSANIVDEVISQTQQLDKIIARLENTEKS</sequence>
<dbReference type="SMART" id="SM00304">
    <property type="entry name" value="HAMP"/>
    <property type="match status" value="1"/>
</dbReference>
<reference evidence="14 15" key="1">
    <citation type="submission" date="2016-12" db="EMBL/GenBank/DDBJ databases">
        <authorList>
            <person name="Song W.-J."/>
            <person name="Kurnit D.M."/>
        </authorList>
    </citation>
    <scope>NUCLEOTIDE SEQUENCE [LARGE SCALE GENOMIC DNA]</scope>
    <source>
        <strain evidence="14 15">DSM 11393</strain>
    </source>
</reference>
<evidence type="ECO:0000256" key="3">
    <source>
        <dbReference type="ARBA" id="ARBA00022500"/>
    </source>
</evidence>
<feature type="transmembrane region" description="Helical" evidence="11">
    <location>
        <begin position="290"/>
        <end position="312"/>
    </location>
</feature>
<dbReference type="PANTHER" id="PTHR32089">
    <property type="entry name" value="METHYL-ACCEPTING CHEMOTAXIS PROTEIN MCPB"/>
    <property type="match status" value="1"/>
</dbReference>
<dbReference type="RefSeq" id="WP_072696984.1">
    <property type="nucleotide sequence ID" value="NZ_FRDI01000005.1"/>
</dbReference>
<dbReference type="CDD" id="cd11386">
    <property type="entry name" value="MCP_signal"/>
    <property type="match status" value="1"/>
</dbReference>
<dbReference type="CDD" id="cd12912">
    <property type="entry name" value="PDC2_MCP_like"/>
    <property type="match status" value="1"/>
</dbReference>
<comment type="subcellular location">
    <subcellularLocation>
        <location evidence="1">Cell membrane</location>
        <topology evidence="1">Multi-pass membrane protein</topology>
    </subcellularLocation>
</comment>
<evidence type="ECO:0000313" key="15">
    <source>
        <dbReference type="Proteomes" id="UP000186469"/>
    </source>
</evidence>
<feature type="domain" description="Methyl-accepting transducer" evidence="12">
    <location>
        <begin position="412"/>
        <end position="648"/>
    </location>
</feature>
<dbReference type="PANTHER" id="PTHR32089:SF112">
    <property type="entry name" value="LYSOZYME-LIKE PROTEIN-RELATED"/>
    <property type="match status" value="1"/>
</dbReference>
<dbReference type="Pfam" id="PF00672">
    <property type="entry name" value="HAMP"/>
    <property type="match status" value="1"/>
</dbReference>
<dbReference type="Gene3D" id="1.10.287.950">
    <property type="entry name" value="Methyl-accepting chemotaxis protein"/>
    <property type="match status" value="1"/>
</dbReference>
<dbReference type="Gene3D" id="3.30.450.20">
    <property type="entry name" value="PAS domain"/>
    <property type="match status" value="1"/>
</dbReference>
<dbReference type="InterPro" id="IPR004089">
    <property type="entry name" value="MCPsignal_dom"/>
</dbReference>
<keyword evidence="10" id="KW-0175">Coiled coil</keyword>
<evidence type="ECO:0000256" key="5">
    <source>
        <dbReference type="ARBA" id="ARBA00022989"/>
    </source>
</evidence>
<dbReference type="AlphaFoldDB" id="A0A1M7SW22"/>
<dbReference type="InterPro" id="IPR033479">
    <property type="entry name" value="dCache_1"/>
</dbReference>
<comment type="similarity">
    <text evidence="8">Belongs to the methyl-accepting chemotaxis (MCP) protein family.</text>
</comment>
<keyword evidence="2" id="KW-1003">Cell membrane</keyword>
<dbReference type="SUPFAM" id="SSF58104">
    <property type="entry name" value="Methyl-accepting chemotaxis protein (MCP) signaling domain"/>
    <property type="match status" value="1"/>
</dbReference>
<evidence type="ECO:0000256" key="4">
    <source>
        <dbReference type="ARBA" id="ARBA00022692"/>
    </source>
</evidence>
<organism evidence="14 15">
    <name type="scientific">Desulfovibrio litoralis DSM 11393</name>
    <dbReference type="NCBI Taxonomy" id="1121455"/>
    <lineage>
        <taxon>Bacteria</taxon>
        <taxon>Pseudomonadati</taxon>
        <taxon>Thermodesulfobacteriota</taxon>
        <taxon>Desulfovibrionia</taxon>
        <taxon>Desulfovibrionales</taxon>
        <taxon>Desulfovibrionaceae</taxon>
        <taxon>Desulfovibrio</taxon>
    </lineage>
</organism>
<evidence type="ECO:0000313" key="14">
    <source>
        <dbReference type="EMBL" id="SHN62651.1"/>
    </source>
</evidence>
<dbReference type="Pfam" id="PF00015">
    <property type="entry name" value="MCPsignal"/>
    <property type="match status" value="1"/>
</dbReference>
<dbReference type="GO" id="GO:0005886">
    <property type="term" value="C:plasma membrane"/>
    <property type="evidence" value="ECO:0007669"/>
    <property type="project" value="UniProtKB-SubCell"/>
</dbReference>
<name>A0A1M7SW22_9BACT</name>
<dbReference type="GO" id="GO:0007165">
    <property type="term" value="P:signal transduction"/>
    <property type="evidence" value="ECO:0007669"/>
    <property type="project" value="UniProtKB-KW"/>
</dbReference>
<keyword evidence="5 11" id="KW-1133">Transmembrane helix</keyword>
<evidence type="ECO:0000256" key="11">
    <source>
        <dbReference type="SAM" id="Phobius"/>
    </source>
</evidence>
<dbReference type="OrthoDB" id="9814362at2"/>
<dbReference type="CDD" id="cd06225">
    <property type="entry name" value="HAMP"/>
    <property type="match status" value="1"/>
</dbReference>
<evidence type="ECO:0000256" key="7">
    <source>
        <dbReference type="ARBA" id="ARBA00023224"/>
    </source>
</evidence>
<feature type="transmembrane region" description="Helical" evidence="11">
    <location>
        <begin position="12"/>
        <end position="33"/>
    </location>
</feature>
<dbReference type="Pfam" id="PF02743">
    <property type="entry name" value="dCache_1"/>
    <property type="match status" value="1"/>
</dbReference>
<proteinExistence type="inferred from homology"/>
<evidence type="ECO:0000256" key="10">
    <source>
        <dbReference type="SAM" id="Coils"/>
    </source>
</evidence>
<dbReference type="STRING" id="1121455.SAMN02745728_01290"/>
<evidence type="ECO:0000256" key="2">
    <source>
        <dbReference type="ARBA" id="ARBA00022475"/>
    </source>
</evidence>
<keyword evidence="4 11" id="KW-0812">Transmembrane</keyword>
<feature type="coiled-coil region" evidence="10">
    <location>
        <begin position="350"/>
        <end position="444"/>
    </location>
</feature>
<dbReference type="PROSITE" id="PS50885">
    <property type="entry name" value="HAMP"/>
    <property type="match status" value="1"/>
</dbReference>
<dbReference type="Proteomes" id="UP000186469">
    <property type="component" value="Unassembled WGS sequence"/>
</dbReference>
<dbReference type="SMART" id="SM00283">
    <property type="entry name" value="MA"/>
    <property type="match status" value="1"/>
</dbReference>
<gene>
    <name evidence="14" type="ORF">SAMN02745728_01290</name>
</gene>
<keyword evidence="7 9" id="KW-0807">Transducer</keyword>
<keyword evidence="3" id="KW-0145">Chemotaxis</keyword>
<dbReference type="EMBL" id="FRDI01000005">
    <property type="protein sequence ID" value="SHN62651.1"/>
    <property type="molecule type" value="Genomic_DNA"/>
</dbReference>
<keyword evidence="6 11" id="KW-0472">Membrane</keyword>
<evidence type="ECO:0000256" key="9">
    <source>
        <dbReference type="PROSITE-ProRule" id="PRU00284"/>
    </source>
</evidence>
<dbReference type="InterPro" id="IPR003660">
    <property type="entry name" value="HAMP_dom"/>
</dbReference>
<evidence type="ECO:0000259" key="12">
    <source>
        <dbReference type="PROSITE" id="PS50111"/>
    </source>
</evidence>
<keyword evidence="15" id="KW-1185">Reference proteome</keyword>
<dbReference type="GO" id="GO:0006935">
    <property type="term" value="P:chemotaxis"/>
    <property type="evidence" value="ECO:0007669"/>
    <property type="project" value="UniProtKB-KW"/>
</dbReference>
<evidence type="ECO:0000256" key="8">
    <source>
        <dbReference type="ARBA" id="ARBA00029447"/>
    </source>
</evidence>
<evidence type="ECO:0000256" key="1">
    <source>
        <dbReference type="ARBA" id="ARBA00004651"/>
    </source>
</evidence>
<evidence type="ECO:0000259" key="13">
    <source>
        <dbReference type="PROSITE" id="PS50885"/>
    </source>
</evidence>
<accession>A0A1M7SW22</accession>
<protein>
    <submittedName>
        <fullName evidence="14">Methyl-accepting chemotaxis protein</fullName>
    </submittedName>
</protein>
<dbReference type="PROSITE" id="PS50111">
    <property type="entry name" value="CHEMOTAXIS_TRANSDUC_2"/>
    <property type="match status" value="1"/>
</dbReference>
<evidence type="ECO:0000256" key="6">
    <source>
        <dbReference type="ARBA" id="ARBA00023136"/>
    </source>
</evidence>
<dbReference type="Gene3D" id="6.10.340.10">
    <property type="match status" value="1"/>
</dbReference>
<dbReference type="SUPFAM" id="SSF158472">
    <property type="entry name" value="HAMP domain-like"/>
    <property type="match status" value="1"/>
</dbReference>